<organism evidence="4">
    <name type="scientific">anaerobic digester metagenome</name>
    <dbReference type="NCBI Taxonomy" id="1263854"/>
    <lineage>
        <taxon>unclassified sequences</taxon>
        <taxon>metagenomes</taxon>
        <taxon>ecological metagenomes</taxon>
    </lineage>
</organism>
<protein>
    <submittedName>
        <fullName evidence="4">Xanthine-guanine phosphoribosyltransferase</fullName>
    </submittedName>
</protein>
<evidence type="ECO:0000256" key="1">
    <source>
        <dbReference type="ARBA" id="ARBA00022676"/>
    </source>
</evidence>
<dbReference type="InterPro" id="IPR000836">
    <property type="entry name" value="PRTase_dom"/>
</dbReference>
<proteinExistence type="predicted"/>
<feature type="domain" description="Phosphoribosyltransferase" evidence="3">
    <location>
        <begin position="22"/>
        <end position="160"/>
    </location>
</feature>
<evidence type="ECO:0000313" key="4">
    <source>
        <dbReference type="EMBL" id="VFU15093.1"/>
    </source>
</evidence>
<sequence>MADINGLKKTFPEAVRFSWEDVEELLWEVFIELRSSGYHPDVVIGVSRGGLAPARILTDYLQGKYVCTFQMGHWGEDTSLREKPAIVFPLPEVDLSHKKVLVVDDVSDEGGTMEEVVRYLSPKVGEIRTAVLVSKADSRFQADYCPKVMKEWRWVLFPWSKHEDLLAFTEKVLQITGGATIEEIIRILEESMSVEIVSREIEKVLFDMQQAGEVTKGKDRVWTLI</sequence>
<dbReference type="InterPro" id="IPR029057">
    <property type="entry name" value="PRTase-like"/>
</dbReference>
<dbReference type="PANTHER" id="PTHR43363">
    <property type="entry name" value="HYPOXANTHINE PHOSPHORIBOSYLTRANSFERASE"/>
    <property type="match status" value="1"/>
</dbReference>
<name>A0A485M033_9ZZZZ</name>
<evidence type="ECO:0000259" key="3">
    <source>
        <dbReference type="Pfam" id="PF00156"/>
    </source>
</evidence>
<dbReference type="SUPFAM" id="SSF53271">
    <property type="entry name" value="PRTase-like"/>
    <property type="match status" value="1"/>
</dbReference>
<dbReference type="EMBL" id="CAADRM010000102">
    <property type="protein sequence ID" value="VFU15093.1"/>
    <property type="molecule type" value="Genomic_DNA"/>
</dbReference>
<dbReference type="Gene3D" id="3.40.50.2020">
    <property type="match status" value="1"/>
</dbReference>
<dbReference type="Pfam" id="PF00156">
    <property type="entry name" value="Pribosyltran"/>
    <property type="match status" value="1"/>
</dbReference>
<reference evidence="4" key="1">
    <citation type="submission" date="2019-03" db="EMBL/GenBank/DDBJ databases">
        <authorList>
            <person name="Hao L."/>
        </authorList>
    </citation>
    <scope>NUCLEOTIDE SEQUENCE</scope>
</reference>
<dbReference type="CDD" id="cd06223">
    <property type="entry name" value="PRTases_typeI"/>
    <property type="match status" value="1"/>
</dbReference>
<evidence type="ECO:0000256" key="2">
    <source>
        <dbReference type="ARBA" id="ARBA00022679"/>
    </source>
</evidence>
<keyword evidence="1 4" id="KW-0328">Glycosyltransferase</keyword>
<accession>A0A485M033</accession>
<keyword evidence="2 4" id="KW-0808">Transferase</keyword>
<gene>
    <name evidence="4" type="ORF">SCFA_390016</name>
</gene>
<dbReference type="GO" id="GO:0016757">
    <property type="term" value="F:glycosyltransferase activity"/>
    <property type="evidence" value="ECO:0007669"/>
    <property type="project" value="UniProtKB-KW"/>
</dbReference>
<dbReference type="AlphaFoldDB" id="A0A485M033"/>
<dbReference type="PANTHER" id="PTHR43363:SF3">
    <property type="entry name" value="XANTHINE-GUANINE PHOSPHORIBOSYLTRANSFERASE"/>
    <property type="match status" value="1"/>
</dbReference>